<dbReference type="GO" id="GO:0071555">
    <property type="term" value="P:cell wall organization"/>
    <property type="evidence" value="ECO:0007669"/>
    <property type="project" value="UniProtKB-KW"/>
</dbReference>
<evidence type="ECO:0000313" key="9">
    <source>
        <dbReference type="Proteomes" id="UP000293852"/>
    </source>
</evidence>
<dbReference type="GO" id="GO:0005886">
    <property type="term" value="C:plasma membrane"/>
    <property type="evidence" value="ECO:0007669"/>
    <property type="project" value="UniProtKB-UniRule"/>
</dbReference>
<comment type="function">
    <text evidence="7">Functions as a peptidoglycan terminase that cleaves nascent peptidoglycan strands endolytically to terminate their elongation.</text>
</comment>
<name>A0A4Q7LZR4_9MICO</name>
<gene>
    <name evidence="7" type="primary">mltG</name>
    <name evidence="8" type="ORF">EV386_1217</name>
</gene>
<feature type="site" description="Important for catalytic activity" evidence="7">
    <location>
        <position position="221"/>
    </location>
</feature>
<evidence type="ECO:0000256" key="4">
    <source>
        <dbReference type="ARBA" id="ARBA00023136"/>
    </source>
</evidence>
<dbReference type="CDD" id="cd08010">
    <property type="entry name" value="MltG_like"/>
    <property type="match status" value="1"/>
</dbReference>
<protein>
    <recommendedName>
        <fullName evidence="7">Endolytic murein transglycosylase</fullName>
        <ecNumber evidence="7">4.2.2.29</ecNumber>
    </recommendedName>
    <alternativeName>
        <fullName evidence="7">Peptidoglycan lytic transglycosylase</fullName>
    </alternativeName>
    <alternativeName>
        <fullName evidence="7">Peptidoglycan polymerization terminase</fullName>
    </alternativeName>
</protein>
<dbReference type="AlphaFoldDB" id="A0A4Q7LZR4"/>
<comment type="catalytic activity">
    <reaction evidence="7">
        <text>a peptidoglycan chain = a peptidoglycan chain with N-acetyl-1,6-anhydromuramyl-[peptide] at the reducing end + a peptidoglycan chain with N-acetylglucosamine at the non-reducing end.</text>
        <dbReference type="EC" id="4.2.2.29"/>
    </reaction>
</comment>
<evidence type="ECO:0000256" key="3">
    <source>
        <dbReference type="ARBA" id="ARBA00022989"/>
    </source>
</evidence>
<evidence type="ECO:0000256" key="2">
    <source>
        <dbReference type="ARBA" id="ARBA00022692"/>
    </source>
</evidence>
<comment type="similarity">
    <text evidence="7">Belongs to the transglycosylase MltG family.</text>
</comment>
<evidence type="ECO:0000256" key="7">
    <source>
        <dbReference type="HAMAP-Rule" id="MF_02065"/>
    </source>
</evidence>
<dbReference type="Pfam" id="PF02618">
    <property type="entry name" value="YceG"/>
    <property type="match status" value="1"/>
</dbReference>
<organism evidence="8 9">
    <name type="scientific">Xylanimonas ulmi</name>
    <dbReference type="NCBI Taxonomy" id="228973"/>
    <lineage>
        <taxon>Bacteria</taxon>
        <taxon>Bacillati</taxon>
        <taxon>Actinomycetota</taxon>
        <taxon>Actinomycetes</taxon>
        <taxon>Micrococcales</taxon>
        <taxon>Promicromonosporaceae</taxon>
        <taxon>Xylanimonas</taxon>
    </lineage>
</organism>
<evidence type="ECO:0000313" key="8">
    <source>
        <dbReference type="EMBL" id="RZS60936.1"/>
    </source>
</evidence>
<evidence type="ECO:0000256" key="5">
    <source>
        <dbReference type="ARBA" id="ARBA00023239"/>
    </source>
</evidence>
<dbReference type="InterPro" id="IPR003770">
    <property type="entry name" value="MLTG-like"/>
</dbReference>
<keyword evidence="1 7" id="KW-1003">Cell membrane</keyword>
<keyword evidence="6 7" id="KW-0961">Cell wall biogenesis/degradation</keyword>
<dbReference type="PANTHER" id="PTHR30518:SF2">
    <property type="entry name" value="ENDOLYTIC MUREIN TRANSGLYCOSYLASE"/>
    <property type="match status" value="1"/>
</dbReference>
<keyword evidence="4 7" id="KW-0472">Membrane</keyword>
<dbReference type="Gene3D" id="3.30.1490.480">
    <property type="entry name" value="Endolytic murein transglycosylase"/>
    <property type="match status" value="1"/>
</dbReference>
<dbReference type="GO" id="GO:0009252">
    <property type="term" value="P:peptidoglycan biosynthetic process"/>
    <property type="evidence" value="ECO:0007669"/>
    <property type="project" value="UniProtKB-UniRule"/>
</dbReference>
<comment type="caution">
    <text evidence="8">The sequence shown here is derived from an EMBL/GenBank/DDBJ whole genome shotgun (WGS) entry which is preliminary data.</text>
</comment>
<dbReference type="HAMAP" id="MF_02065">
    <property type="entry name" value="MltG"/>
    <property type="match status" value="1"/>
</dbReference>
<dbReference type="Proteomes" id="UP000293852">
    <property type="component" value="Unassembled WGS sequence"/>
</dbReference>
<keyword evidence="5 7" id="KW-0456">Lyase</keyword>
<dbReference type="NCBIfam" id="TIGR00247">
    <property type="entry name" value="endolytic transglycosylase MltG"/>
    <property type="match status" value="1"/>
</dbReference>
<keyword evidence="3 7" id="KW-1133">Transmembrane helix</keyword>
<accession>A0A4Q7LZR4</accession>
<dbReference type="PANTHER" id="PTHR30518">
    <property type="entry name" value="ENDOLYTIC MUREIN TRANSGLYCOSYLASE"/>
    <property type="match status" value="1"/>
</dbReference>
<keyword evidence="9" id="KW-1185">Reference proteome</keyword>
<evidence type="ECO:0000256" key="6">
    <source>
        <dbReference type="ARBA" id="ARBA00023316"/>
    </source>
</evidence>
<sequence length="345" mass="35934">MRTSLVVVVVLAVVGAVAWKTWGDVSGFLTNPFARSAEDYPGPGKDPVDVQIPQGATGAQMGGVLLDAGVVASVDAFKDAFAMNPGAAGIQPGTYALLTEMRASDAVAALVKNEKVETKVTIPEGFTAAQVFERVASVTTITKDEIDAALADPASIGLPAEAGGQVEGWLFPATYTVQPGDSAVTLLSDMVAKTVAELDAQGVAAADREDVLKKASLVEREAKYAPDRPMMARAIDNRLAIDMPLQIDASVAYGLAKPGTDLTTADTQDAGNPYNTYAHKGLPPTPIANPGAASVEAVVHPADGGWIFWTAVNLDTGETKFAVTFEEHQKNVAELRAWQAANGQG</sequence>
<evidence type="ECO:0000256" key="1">
    <source>
        <dbReference type="ARBA" id="ARBA00022475"/>
    </source>
</evidence>
<dbReference type="GO" id="GO:0008932">
    <property type="term" value="F:lytic endotransglycosylase activity"/>
    <property type="evidence" value="ECO:0007669"/>
    <property type="project" value="UniProtKB-UniRule"/>
</dbReference>
<dbReference type="EC" id="4.2.2.29" evidence="7"/>
<proteinExistence type="inferred from homology"/>
<reference evidence="8 9" key="1">
    <citation type="submission" date="2019-02" db="EMBL/GenBank/DDBJ databases">
        <title>Sequencing the genomes of 1000 actinobacteria strains.</title>
        <authorList>
            <person name="Klenk H.-P."/>
        </authorList>
    </citation>
    <scope>NUCLEOTIDE SEQUENCE [LARGE SCALE GENOMIC DNA]</scope>
    <source>
        <strain evidence="8 9">DSM 16932</strain>
    </source>
</reference>
<keyword evidence="2 7" id="KW-0812">Transmembrane</keyword>
<dbReference type="EMBL" id="SGWX01000001">
    <property type="protein sequence ID" value="RZS60936.1"/>
    <property type="molecule type" value="Genomic_DNA"/>
</dbReference>